<gene>
    <name evidence="1" type="ORF">NPIL_119171</name>
</gene>
<proteinExistence type="predicted"/>
<dbReference type="AlphaFoldDB" id="A0A8X6PIE2"/>
<reference evidence="1" key="1">
    <citation type="submission" date="2020-08" db="EMBL/GenBank/DDBJ databases">
        <title>Multicomponent nature underlies the extraordinary mechanical properties of spider dragline silk.</title>
        <authorList>
            <person name="Kono N."/>
            <person name="Nakamura H."/>
            <person name="Mori M."/>
            <person name="Yoshida Y."/>
            <person name="Ohtoshi R."/>
            <person name="Malay A.D."/>
            <person name="Moran D.A.P."/>
            <person name="Tomita M."/>
            <person name="Numata K."/>
            <person name="Arakawa K."/>
        </authorList>
    </citation>
    <scope>NUCLEOTIDE SEQUENCE</scope>
</reference>
<organism evidence="1 2">
    <name type="scientific">Nephila pilipes</name>
    <name type="common">Giant wood spider</name>
    <name type="synonym">Nephila maculata</name>
    <dbReference type="NCBI Taxonomy" id="299642"/>
    <lineage>
        <taxon>Eukaryota</taxon>
        <taxon>Metazoa</taxon>
        <taxon>Ecdysozoa</taxon>
        <taxon>Arthropoda</taxon>
        <taxon>Chelicerata</taxon>
        <taxon>Arachnida</taxon>
        <taxon>Araneae</taxon>
        <taxon>Araneomorphae</taxon>
        <taxon>Entelegynae</taxon>
        <taxon>Araneoidea</taxon>
        <taxon>Nephilidae</taxon>
        <taxon>Nephila</taxon>
    </lineage>
</organism>
<protein>
    <submittedName>
        <fullName evidence="1">Uncharacterized protein</fullName>
    </submittedName>
</protein>
<evidence type="ECO:0000313" key="1">
    <source>
        <dbReference type="EMBL" id="GFT68275.1"/>
    </source>
</evidence>
<sequence length="99" mass="11408">MIEDDGMYPQLPFTRTSAVGSHSCWEFRSSIVNRYSFNDLAEFLVAFSTPEKTVAKQHKCMKNEPTIGAFRIIKHLHIITDSSTKMNHLIGKNHDKVRR</sequence>
<comment type="caution">
    <text evidence="1">The sequence shown here is derived from an EMBL/GenBank/DDBJ whole genome shotgun (WGS) entry which is preliminary data.</text>
</comment>
<keyword evidence="2" id="KW-1185">Reference proteome</keyword>
<name>A0A8X6PIE2_NEPPI</name>
<dbReference type="Proteomes" id="UP000887013">
    <property type="component" value="Unassembled WGS sequence"/>
</dbReference>
<dbReference type="EMBL" id="BMAW01020470">
    <property type="protein sequence ID" value="GFT68275.1"/>
    <property type="molecule type" value="Genomic_DNA"/>
</dbReference>
<accession>A0A8X6PIE2</accession>
<evidence type="ECO:0000313" key="2">
    <source>
        <dbReference type="Proteomes" id="UP000887013"/>
    </source>
</evidence>